<dbReference type="PROSITE" id="PS50943">
    <property type="entry name" value="HTH_CROC1"/>
    <property type="match status" value="1"/>
</dbReference>
<dbReference type="Pfam" id="PF13560">
    <property type="entry name" value="HTH_31"/>
    <property type="match status" value="1"/>
</dbReference>
<keyword evidence="3" id="KW-1185">Reference proteome</keyword>
<dbReference type="Pfam" id="PF19054">
    <property type="entry name" value="DUF5753"/>
    <property type="match status" value="1"/>
</dbReference>
<protein>
    <submittedName>
        <fullName evidence="2">Transcriptional regulator with XRE-family HTH domain</fullName>
    </submittedName>
</protein>
<dbReference type="SUPFAM" id="SSF47413">
    <property type="entry name" value="lambda repressor-like DNA-binding domains"/>
    <property type="match status" value="1"/>
</dbReference>
<dbReference type="CDD" id="cd00093">
    <property type="entry name" value="HTH_XRE"/>
    <property type="match status" value="1"/>
</dbReference>
<accession>A0A841E9H4</accession>
<dbReference type="EMBL" id="JACHLY010000001">
    <property type="protein sequence ID" value="MBB5999775.1"/>
    <property type="molecule type" value="Genomic_DNA"/>
</dbReference>
<dbReference type="InterPro" id="IPR001387">
    <property type="entry name" value="Cro/C1-type_HTH"/>
</dbReference>
<dbReference type="GO" id="GO:0003677">
    <property type="term" value="F:DNA binding"/>
    <property type="evidence" value="ECO:0007669"/>
    <property type="project" value="InterPro"/>
</dbReference>
<evidence type="ECO:0000259" key="1">
    <source>
        <dbReference type="PROSITE" id="PS50943"/>
    </source>
</evidence>
<organism evidence="2 3">
    <name type="scientific">Streptomonospora salina</name>
    <dbReference type="NCBI Taxonomy" id="104205"/>
    <lineage>
        <taxon>Bacteria</taxon>
        <taxon>Bacillati</taxon>
        <taxon>Actinomycetota</taxon>
        <taxon>Actinomycetes</taxon>
        <taxon>Streptosporangiales</taxon>
        <taxon>Nocardiopsidaceae</taxon>
        <taxon>Streptomonospora</taxon>
    </lineage>
</organism>
<dbReference type="Gene3D" id="1.10.260.40">
    <property type="entry name" value="lambda repressor-like DNA-binding domains"/>
    <property type="match status" value="1"/>
</dbReference>
<dbReference type="AlphaFoldDB" id="A0A841E9H4"/>
<sequence length="263" mass="29330">MRVEADLTHAEVAKRLEWSTGKVSNIETGVSKKPSVHDIRGLLDVYGVREGPMREALLELARKSRERGWWTKFSDVVGEYPALEADASHISTYEPLLLPGLLQTPDYAALVTRASLVRDPVDIQRAVDARKQRQEILTRSDPPAPEVWAVIDEAALMRVESERGVYREQVQHLIDVAEEPNKVTLQVLPMASGVHAGLRGPFVIMDFAGPLAGPVVFIETDMDGLYLEDDEEIDRYRRLLTHVQTAALPEDASTRFLKGKIAA</sequence>
<evidence type="ECO:0000313" key="2">
    <source>
        <dbReference type="EMBL" id="MBB5999775.1"/>
    </source>
</evidence>
<reference evidence="2 3" key="1">
    <citation type="submission" date="2020-08" db="EMBL/GenBank/DDBJ databases">
        <title>Sequencing the genomes of 1000 actinobacteria strains.</title>
        <authorList>
            <person name="Klenk H.-P."/>
        </authorList>
    </citation>
    <scope>NUCLEOTIDE SEQUENCE [LARGE SCALE GENOMIC DNA]</scope>
    <source>
        <strain evidence="2 3">DSM 44593</strain>
    </source>
</reference>
<proteinExistence type="predicted"/>
<feature type="domain" description="HTH cro/C1-type" evidence="1">
    <location>
        <begin position="1"/>
        <end position="53"/>
    </location>
</feature>
<name>A0A841E9H4_9ACTN</name>
<dbReference type="InterPro" id="IPR010982">
    <property type="entry name" value="Lambda_DNA-bd_dom_sf"/>
</dbReference>
<dbReference type="InterPro" id="IPR043917">
    <property type="entry name" value="DUF5753"/>
</dbReference>
<evidence type="ECO:0000313" key="3">
    <source>
        <dbReference type="Proteomes" id="UP000578077"/>
    </source>
</evidence>
<dbReference type="Proteomes" id="UP000578077">
    <property type="component" value="Unassembled WGS sequence"/>
</dbReference>
<gene>
    <name evidence="2" type="ORF">HNR25_003526</name>
</gene>
<comment type="caution">
    <text evidence="2">The sequence shown here is derived from an EMBL/GenBank/DDBJ whole genome shotgun (WGS) entry which is preliminary data.</text>
</comment>